<evidence type="ECO:0000256" key="7">
    <source>
        <dbReference type="SAM" id="MobiDB-lite"/>
    </source>
</evidence>
<keyword evidence="6 8" id="KW-0472">Membrane</keyword>
<dbReference type="GO" id="GO:0005886">
    <property type="term" value="C:plasma membrane"/>
    <property type="evidence" value="ECO:0007669"/>
    <property type="project" value="UniProtKB-SubCell"/>
</dbReference>
<evidence type="ECO:0000259" key="9">
    <source>
        <dbReference type="PROSITE" id="PS50850"/>
    </source>
</evidence>
<feature type="transmembrane region" description="Helical" evidence="8">
    <location>
        <begin position="260"/>
        <end position="285"/>
    </location>
</feature>
<reference evidence="11" key="1">
    <citation type="submission" date="2016-01" db="EMBL/GenBank/DDBJ databases">
        <authorList>
            <person name="Mitreva M."/>
            <person name="Pepin K.H."/>
            <person name="Mihindukulasuriya K.A."/>
            <person name="Fulton R."/>
            <person name="Fronick C."/>
            <person name="O'Laughlin M."/>
            <person name="Miner T."/>
            <person name="Herter B."/>
            <person name="Rosa B.A."/>
            <person name="Cordes M."/>
            <person name="Tomlinson C."/>
            <person name="Wollam A."/>
            <person name="Palsikar V.B."/>
            <person name="Mardis E.R."/>
            <person name="Wilson R.K."/>
        </authorList>
    </citation>
    <scope>NUCLEOTIDE SEQUENCE [LARGE SCALE GENOMIC DNA]</scope>
    <source>
        <strain evidence="11">KA00274</strain>
    </source>
</reference>
<dbReference type="GO" id="GO:0022857">
    <property type="term" value="F:transmembrane transporter activity"/>
    <property type="evidence" value="ECO:0007669"/>
    <property type="project" value="InterPro"/>
</dbReference>
<feature type="domain" description="Major facilitator superfamily (MFS) profile" evidence="9">
    <location>
        <begin position="12"/>
        <end position="436"/>
    </location>
</feature>
<protein>
    <submittedName>
        <fullName evidence="10">Transporter, major facilitator family protein</fullName>
    </submittedName>
</protein>
<dbReference type="PATRIC" id="fig|1497955.3.peg.525"/>
<feature type="region of interest" description="Disordered" evidence="7">
    <location>
        <begin position="203"/>
        <end position="239"/>
    </location>
</feature>
<evidence type="ECO:0000256" key="1">
    <source>
        <dbReference type="ARBA" id="ARBA00004651"/>
    </source>
</evidence>
<feature type="transmembrane region" description="Helical" evidence="8">
    <location>
        <begin position="297"/>
        <end position="317"/>
    </location>
</feature>
<proteinExistence type="inferred from homology"/>
<organism evidence="10 11">
    <name type="scientific">Amygdalobacter nucleatus</name>
    <dbReference type="NCBI Taxonomy" id="3029274"/>
    <lineage>
        <taxon>Bacteria</taxon>
        <taxon>Bacillati</taxon>
        <taxon>Bacillota</taxon>
        <taxon>Clostridia</taxon>
        <taxon>Eubacteriales</taxon>
        <taxon>Oscillospiraceae</taxon>
        <taxon>Amygdalobacter</taxon>
    </lineage>
</organism>
<comment type="caution">
    <text evidence="10">The sequence shown here is derived from an EMBL/GenBank/DDBJ whole genome shotgun (WGS) entry which is preliminary data.</text>
</comment>
<name>A0A133YFI1_9FIRM</name>
<evidence type="ECO:0000256" key="6">
    <source>
        <dbReference type="ARBA" id="ARBA00023136"/>
    </source>
</evidence>
<gene>
    <name evidence="10" type="ORF">HMPREF1872_00544</name>
</gene>
<feature type="transmembrane region" description="Helical" evidence="8">
    <location>
        <begin position="381"/>
        <end position="401"/>
    </location>
</feature>
<evidence type="ECO:0000256" key="5">
    <source>
        <dbReference type="ARBA" id="ARBA00022989"/>
    </source>
</evidence>
<dbReference type="PANTHER" id="PTHR23514:SF3">
    <property type="entry name" value="BYPASS OF STOP CODON PROTEIN 6"/>
    <property type="match status" value="1"/>
</dbReference>
<evidence type="ECO:0000256" key="4">
    <source>
        <dbReference type="ARBA" id="ARBA00022692"/>
    </source>
</evidence>
<evidence type="ECO:0000256" key="2">
    <source>
        <dbReference type="ARBA" id="ARBA00008335"/>
    </source>
</evidence>
<comment type="subcellular location">
    <subcellularLocation>
        <location evidence="1">Cell membrane</location>
        <topology evidence="1">Multi-pass membrane protein</topology>
    </subcellularLocation>
</comment>
<evidence type="ECO:0000313" key="10">
    <source>
        <dbReference type="EMBL" id="KXB41954.1"/>
    </source>
</evidence>
<feature type="compositionally biased region" description="Polar residues" evidence="7">
    <location>
        <begin position="209"/>
        <end position="227"/>
    </location>
</feature>
<dbReference type="STRING" id="1497955.HMPREF1872_00544"/>
<dbReference type="Proteomes" id="UP000070080">
    <property type="component" value="Unassembled WGS sequence"/>
</dbReference>
<accession>A0A133YFI1</accession>
<comment type="similarity">
    <text evidence="2">Belongs to the major facilitator superfamily.</text>
</comment>
<feature type="transmembrane region" description="Helical" evidence="8">
    <location>
        <begin position="167"/>
        <end position="186"/>
    </location>
</feature>
<dbReference type="InterPro" id="IPR051788">
    <property type="entry name" value="MFS_Transporter"/>
</dbReference>
<dbReference type="InterPro" id="IPR036259">
    <property type="entry name" value="MFS_trans_sf"/>
</dbReference>
<dbReference type="OrthoDB" id="9795150at2"/>
<dbReference type="Gene3D" id="1.20.1250.20">
    <property type="entry name" value="MFS general substrate transporter like domains"/>
    <property type="match status" value="1"/>
</dbReference>
<evidence type="ECO:0000313" key="11">
    <source>
        <dbReference type="Proteomes" id="UP000070080"/>
    </source>
</evidence>
<dbReference type="EMBL" id="LSCV01000009">
    <property type="protein sequence ID" value="KXB41954.1"/>
    <property type="molecule type" value="Genomic_DNA"/>
</dbReference>
<keyword evidence="11" id="KW-1185">Reference proteome</keyword>
<keyword evidence="5 8" id="KW-1133">Transmembrane helix</keyword>
<feature type="transmembrane region" description="Helical" evidence="8">
    <location>
        <begin position="45"/>
        <end position="64"/>
    </location>
</feature>
<dbReference type="AlphaFoldDB" id="A0A133YFI1"/>
<feature type="transmembrane region" description="Helical" evidence="8">
    <location>
        <begin position="135"/>
        <end position="155"/>
    </location>
</feature>
<dbReference type="InterPro" id="IPR020846">
    <property type="entry name" value="MFS_dom"/>
</dbReference>
<dbReference type="SUPFAM" id="SSF103473">
    <property type="entry name" value="MFS general substrate transporter"/>
    <property type="match status" value="1"/>
</dbReference>
<feature type="transmembrane region" description="Helical" evidence="8">
    <location>
        <begin position="7"/>
        <end position="25"/>
    </location>
</feature>
<evidence type="ECO:0000256" key="3">
    <source>
        <dbReference type="ARBA" id="ARBA00022448"/>
    </source>
</evidence>
<dbReference type="PANTHER" id="PTHR23514">
    <property type="entry name" value="BYPASS OF STOP CODON PROTEIN 6"/>
    <property type="match status" value="1"/>
</dbReference>
<dbReference type="InterPro" id="IPR011701">
    <property type="entry name" value="MFS"/>
</dbReference>
<feature type="transmembrane region" description="Helical" evidence="8">
    <location>
        <begin position="348"/>
        <end position="369"/>
    </location>
</feature>
<dbReference type="Pfam" id="PF07690">
    <property type="entry name" value="MFS_1"/>
    <property type="match status" value="1"/>
</dbReference>
<keyword evidence="4 8" id="KW-0812">Transmembrane</keyword>
<evidence type="ECO:0000256" key="8">
    <source>
        <dbReference type="SAM" id="Phobius"/>
    </source>
</evidence>
<sequence length="436" mass="47165">MEGAFNLYTSLLLFVIYLTFISLGLPDSLLGAAWPLIYPSFAVPVSYAGHLSMLISLGTIIASFQSERLTRILGTVKITTISIGLTALGLLAFAFSRNFYHLILATIPYGLGAGSIDAALNNYVALHYKSAHMSWLHCMWGVGASIGPCILGMALANKQSWQSGYRIIAYIQIALAVIVAISTPLWHKQAELTANLASASNSNTSQQADMQTDKQATNTNQANNSVQAKDATQAESSPKQQANTKLLSLRDVWQLRGAKATLLTFFCYSAMEHCTGLWASSYLVLKLGLGANLAATYASRFFLGITIGRFISGFISFKLDDKQLIRLGQSIVTLGLLMLMFANSAILALIALTIVGLGCAPIYPAIIHATPSHFGKERSQALIGMQMGCAYIGSCLMPQVFGFLSKALTIGFYPYFLAIFLVIMLIAHETLNKQLN</sequence>
<feature type="transmembrane region" description="Helical" evidence="8">
    <location>
        <begin position="102"/>
        <end position="123"/>
    </location>
</feature>
<feature type="transmembrane region" description="Helical" evidence="8">
    <location>
        <begin position="76"/>
        <end position="96"/>
    </location>
</feature>
<feature type="transmembrane region" description="Helical" evidence="8">
    <location>
        <begin position="407"/>
        <end position="427"/>
    </location>
</feature>
<dbReference type="PROSITE" id="PS50850">
    <property type="entry name" value="MFS"/>
    <property type="match status" value="1"/>
</dbReference>
<keyword evidence="3" id="KW-0813">Transport</keyword>